<dbReference type="InterPro" id="IPR018335">
    <property type="entry name" value="Tscrpt_reg_HTH_Crp-type_CS"/>
</dbReference>
<dbReference type="PROSITE" id="PS00042">
    <property type="entry name" value="HTH_CRP_1"/>
    <property type="match status" value="1"/>
</dbReference>
<dbReference type="CDD" id="cd00038">
    <property type="entry name" value="CAP_ED"/>
    <property type="match status" value="1"/>
</dbReference>
<dbReference type="InterPro" id="IPR014710">
    <property type="entry name" value="RmlC-like_jellyroll"/>
</dbReference>
<evidence type="ECO:0000313" key="7">
    <source>
        <dbReference type="Proteomes" id="UP000767854"/>
    </source>
</evidence>
<dbReference type="InterPro" id="IPR050397">
    <property type="entry name" value="Env_Response_Regulators"/>
</dbReference>
<dbReference type="InterPro" id="IPR012318">
    <property type="entry name" value="HTH_CRP"/>
</dbReference>
<evidence type="ECO:0000256" key="1">
    <source>
        <dbReference type="ARBA" id="ARBA00023015"/>
    </source>
</evidence>
<keyword evidence="7" id="KW-1185">Reference proteome</keyword>
<dbReference type="RefSeq" id="WP_204664245.1">
    <property type="nucleotide sequence ID" value="NZ_JAFBDT010000012.1"/>
</dbReference>
<dbReference type="Pfam" id="PF00027">
    <property type="entry name" value="cNMP_binding"/>
    <property type="match status" value="1"/>
</dbReference>
<dbReference type="PANTHER" id="PTHR24567:SF28">
    <property type="entry name" value="LISTERIOLYSIN REGULATORY PROTEIN"/>
    <property type="match status" value="1"/>
</dbReference>
<name>A0ABS2MS49_9FIRM</name>
<dbReference type="SUPFAM" id="SSF46785">
    <property type="entry name" value="Winged helix' DNA-binding domain"/>
    <property type="match status" value="1"/>
</dbReference>
<feature type="domain" description="HTH crp-type" evidence="5">
    <location>
        <begin position="159"/>
        <end position="233"/>
    </location>
</feature>
<sequence>MKHTFHLPTGCASCGHKLCAKKVSLFSNLSDDQLHTLINLVERKSYKKGDTIVHLGLPFDRLYIVNQGSLKVSTFNEEGKAQILYILNEGDTFGELSLLKSMDSPYEINALRACHLCTIPKNAFDAYLKENPEIIFAILESAHEKITSLEKLVGAIATNDADTRLRFLIHRLMLQNGQVTPNGVLIKFLLTREDMANFVGVTRETISRKLSTLSQEGILELKDNKQLLILNEDYFMRS</sequence>
<dbReference type="Pfam" id="PF13545">
    <property type="entry name" value="HTH_Crp_2"/>
    <property type="match status" value="1"/>
</dbReference>
<dbReference type="Gene3D" id="2.60.120.10">
    <property type="entry name" value="Jelly Rolls"/>
    <property type="match status" value="1"/>
</dbReference>
<organism evidence="6 7">
    <name type="scientific">Fusibacter tunisiensis</name>
    <dbReference type="NCBI Taxonomy" id="1008308"/>
    <lineage>
        <taxon>Bacteria</taxon>
        <taxon>Bacillati</taxon>
        <taxon>Bacillota</taxon>
        <taxon>Clostridia</taxon>
        <taxon>Eubacteriales</taxon>
        <taxon>Eubacteriales Family XII. Incertae Sedis</taxon>
        <taxon>Fusibacter</taxon>
    </lineage>
</organism>
<dbReference type="PROSITE" id="PS51063">
    <property type="entry name" value="HTH_CRP_2"/>
    <property type="match status" value="1"/>
</dbReference>
<evidence type="ECO:0000259" key="4">
    <source>
        <dbReference type="PROSITE" id="PS50042"/>
    </source>
</evidence>
<keyword evidence="3" id="KW-0804">Transcription</keyword>
<proteinExistence type="predicted"/>
<dbReference type="Proteomes" id="UP000767854">
    <property type="component" value="Unassembled WGS sequence"/>
</dbReference>
<evidence type="ECO:0000256" key="2">
    <source>
        <dbReference type="ARBA" id="ARBA00023125"/>
    </source>
</evidence>
<comment type="caution">
    <text evidence="6">The sequence shown here is derived from an EMBL/GenBank/DDBJ whole genome shotgun (WGS) entry which is preliminary data.</text>
</comment>
<feature type="domain" description="Cyclic nucleotide-binding" evidence="4">
    <location>
        <begin position="25"/>
        <end position="145"/>
    </location>
</feature>
<dbReference type="CDD" id="cd00092">
    <property type="entry name" value="HTH_CRP"/>
    <property type="match status" value="1"/>
</dbReference>
<protein>
    <submittedName>
        <fullName evidence="6">CRP/FNR family transcriptional regulator</fullName>
    </submittedName>
</protein>
<dbReference type="InterPro" id="IPR000595">
    <property type="entry name" value="cNMP-bd_dom"/>
</dbReference>
<dbReference type="PANTHER" id="PTHR24567">
    <property type="entry name" value="CRP FAMILY TRANSCRIPTIONAL REGULATORY PROTEIN"/>
    <property type="match status" value="1"/>
</dbReference>
<dbReference type="PRINTS" id="PR00034">
    <property type="entry name" value="HTHCRP"/>
</dbReference>
<evidence type="ECO:0000259" key="5">
    <source>
        <dbReference type="PROSITE" id="PS51063"/>
    </source>
</evidence>
<dbReference type="EMBL" id="JAFBDT010000012">
    <property type="protein sequence ID" value="MBM7562127.1"/>
    <property type="molecule type" value="Genomic_DNA"/>
</dbReference>
<dbReference type="SMART" id="SM00419">
    <property type="entry name" value="HTH_CRP"/>
    <property type="match status" value="1"/>
</dbReference>
<keyword evidence="2" id="KW-0238">DNA-binding</keyword>
<keyword evidence="1" id="KW-0805">Transcription regulation</keyword>
<reference evidence="6 7" key="1">
    <citation type="submission" date="2021-01" db="EMBL/GenBank/DDBJ databases">
        <title>Genomic Encyclopedia of Type Strains, Phase IV (KMG-IV): sequencing the most valuable type-strain genomes for metagenomic binning, comparative biology and taxonomic classification.</title>
        <authorList>
            <person name="Goeker M."/>
        </authorList>
    </citation>
    <scope>NUCLEOTIDE SEQUENCE [LARGE SCALE GENOMIC DNA]</scope>
    <source>
        <strain evidence="6 7">DSM 24436</strain>
    </source>
</reference>
<dbReference type="InterPro" id="IPR036390">
    <property type="entry name" value="WH_DNA-bd_sf"/>
</dbReference>
<evidence type="ECO:0000313" key="6">
    <source>
        <dbReference type="EMBL" id="MBM7562127.1"/>
    </source>
</evidence>
<dbReference type="PROSITE" id="PS50042">
    <property type="entry name" value="CNMP_BINDING_3"/>
    <property type="match status" value="1"/>
</dbReference>
<dbReference type="SMART" id="SM00100">
    <property type="entry name" value="cNMP"/>
    <property type="match status" value="1"/>
</dbReference>
<dbReference type="SUPFAM" id="SSF51206">
    <property type="entry name" value="cAMP-binding domain-like"/>
    <property type="match status" value="1"/>
</dbReference>
<gene>
    <name evidence="6" type="ORF">JOC49_001670</name>
</gene>
<dbReference type="Gene3D" id="1.10.10.10">
    <property type="entry name" value="Winged helix-like DNA-binding domain superfamily/Winged helix DNA-binding domain"/>
    <property type="match status" value="1"/>
</dbReference>
<dbReference type="InterPro" id="IPR018490">
    <property type="entry name" value="cNMP-bd_dom_sf"/>
</dbReference>
<accession>A0ABS2MS49</accession>
<dbReference type="InterPro" id="IPR036388">
    <property type="entry name" value="WH-like_DNA-bd_sf"/>
</dbReference>
<evidence type="ECO:0000256" key="3">
    <source>
        <dbReference type="ARBA" id="ARBA00023163"/>
    </source>
</evidence>